<evidence type="ECO:0000259" key="3">
    <source>
        <dbReference type="Pfam" id="PF01261"/>
    </source>
</evidence>
<dbReference type="Gene3D" id="3.20.20.150">
    <property type="entry name" value="Divalent-metal-dependent TIM barrel enzymes"/>
    <property type="match status" value="1"/>
</dbReference>
<dbReference type="InterPro" id="IPR026040">
    <property type="entry name" value="HyI-like"/>
</dbReference>
<dbReference type="Pfam" id="PF01261">
    <property type="entry name" value="AP_endonuc_2"/>
    <property type="match status" value="1"/>
</dbReference>
<comment type="caution">
    <text evidence="4">The sequence shown here is derived from an EMBL/GenBank/DDBJ whole genome shotgun (WGS) entry which is preliminary data.</text>
</comment>
<dbReference type="PIRSF" id="PIRSF006241">
    <property type="entry name" value="HyI"/>
    <property type="match status" value="1"/>
</dbReference>
<dbReference type="InterPro" id="IPR036237">
    <property type="entry name" value="Xyl_isomerase-like_sf"/>
</dbReference>
<protein>
    <submittedName>
        <fullName evidence="4">TIM barrel protein</fullName>
    </submittedName>
</protein>
<dbReference type="RefSeq" id="WP_027907169.1">
    <property type="nucleotide sequence ID" value="NZ_JABWRR010000003.1"/>
</dbReference>
<evidence type="ECO:0000313" key="4">
    <source>
        <dbReference type="EMBL" id="MBC3475203.1"/>
    </source>
</evidence>
<name>A0ABR6V3X9_9PSED</name>
<dbReference type="EMBL" id="JABWRS010000003">
    <property type="protein sequence ID" value="MBC3475203.1"/>
    <property type="molecule type" value="Genomic_DNA"/>
</dbReference>
<dbReference type="InterPro" id="IPR013022">
    <property type="entry name" value="Xyl_isomerase-like_TIM-brl"/>
</dbReference>
<dbReference type="SUPFAM" id="SSF51658">
    <property type="entry name" value="Xylose isomerase-like"/>
    <property type="match status" value="1"/>
</dbReference>
<comment type="similarity">
    <text evidence="2">Belongs to the hyi family.</text>
</comment>
<dbReference type="Proteomes" id="UP000628086">
    <property type="component" value="Unassembled WGS sequence"/>
</dbReference>
<accession>A0ABR6V3X9</accession>
<reference evidence="4 5" key="1">
    <citation type="journal article" date="2020" name="Microorganisms">
        <title>Reliable Identification of Environmental Pseudomonas Isolates Using the rpoD Gene.</title>
        <authorList>
            <consortium name="The Broad Institute Genome Sequencing Platform"/>
            <person name="Girard L."/>
            <person name="Lood C."/>
            <person name="Rokni-Zadeh H."/>
            <person name="van Noort V."/>
            <person name="Lavigne R."/>
            <person name="De Mot R."/>
        </authorList>
    </citation>
    <scope>NUCLEOTIDE SEQUENCE [LARGE SCALE GENOMIC DNA]</scope>
    <source>
        <strain evidence="4 5">RW7P2</strain>
    </source>
</reference>
<evidence type="ECO:0000256" key="2">
    <source>
        <dbReference type="PIRNR" id="PIRNR006241"/>
    </source>
</evidence>
<dbReference type="InterPro" id="IPR050417">
    <property type="entry name" value="Sugar_Epim/Isomerase"/>
</dbReference>
<keyword evidence="5" id="KW-1185">Reference proteome</keyword>
<dbReference type="PANTHER" id="PTHR43489">
    <property type="entry name" value="ISOMERASE"/>
    <property type="match status" value="1"/>
</dbReference>
<evidence type="ECO:0000256" key="1">
    <source>
        <dbReference type="ARBA" id="ARBA00023235"/>
    </source>
</evidence>
<organism evidence="4 5">
    <name type="scientific">Pseudomonas taiwanensis</name>
    <dbReference type="NCBI Taxonomy" id="470150"/>
    <lineage>
        <taxon>Bacteria</taxon>
        <taxon>Pseudomonadati</taxon>
        <taxon>Pseudomonadota</taxon>
        <taxon>Gammaproteobacteria</taxon>
        <taxon>Pseudomonadales</taxon>
        <taxon>Pseudomonadaceae</taxon>
        <taxon>Pseudomonas</taxon>
    </lineage>
</organism>
<keyword evidence="1 2" id="KW-0413">Isomerase</keyword>
<gene>
    <name evidence="4" type="ORF">HU747_06285</name>
</gene>
<feature type="domain" description="Xylose isomerase-like TIM barrel" evidence="3">
    <location>
        <begin position="22"/>
        <end position="238"/>
    </location>
</feature>
<evidence type="ECO:0000313" key="5">
    <source>
        <dbReference type="Proteomes" id="UP000628086"/>
    </source>
</evidence>
<proteinExistence type="inferred from homology"/>
<sequence length="255" mass="28302">MYPSACIEWLFQDDCPNFADRIRAAKSAGLSHVEFHLWRDKPMDQVAHALRETGVTLTSFCVDPRRSLVDPAQHAEFIEAVRDSLAASQKVGSPPLIVASGFTREGVSHAEQRAAAIDALSNAAHLAEQAGVELLIEPLNTRIDHPGMFLHDTREALDIIEEVDSPNLKLLFDVYHSSVMDESLEDVLRGRMHLVRHVQIADLPGRNEPGTGQLDWDDVLRRLETLGYRQAIGLEYKPTLPSLQSLATVRQATGL</sequence>